<dbReference type="OrthoDB" id="5970915at2759"/>
<dbReference type="InterPro" id="IPR007110">
    <property type="entry name" value="Ig-like_dom"/>
</dbReference>
<organism evidence="6">
    <name type="scientific">Notodromas monacha</name>
    <dbReference type="NCBI Taxonomy" id="399045"/>
    <lineage>
        <taxon>Eukaryota</taxon>
        <taxon>Metazoa</taxon>
        <taxon>Ecdysozoa</taxon>
        <taxon>Arthropoda</taxon>
        <taxon>Crustacea</taxon>
        <taxon>Oligostraca</taxon>
        <taxon>Ostracoda</taxon>
        <taxon>Podocopa</taxon>
        <taxon>Podocopida</taxon>
        <taxon>Cypridocopina</taxon>
        <taxon>Cypridoidea</taxon>
        <taxon>Cyprididae</taxon>
        <taxon>Notodromas</taxon>
    </lineage>
</organism>
<gene>
    <name evidence="6" type="ORF">NMOB1V02_LOCUS62</name>
</gene>
<feature type="region of interest" description="Disordered" evidence="3">
    <location>
        <begin position="315"/>
        <end position="345"/>
    </location>
</feature>
<feature type="domain" description="Ig-like" evidence="5">
    <location>
        <begin position="186"/>
        <end position="276"/>
    </location>
</feature>
<dbReference type="SUPFAM" id="SSF48726">
    <property type="entry name" value="Immunoglobulin"/>
    <property type="match status" value="3"/>
</dbReference>
<dbReference type="GO" id="GO:0005886">
    <property type="term" value="C:plasma membrane"/>
    <property type="evidence" value="ECO:0007669"/>
    <property type="project" value="TreeGrafter"/>
</dbReference>
<keyword evidence="4" id="KW-0472">Membrane</keyword>
<feature type="transmembrane region" description="Helical" evidence="4">
    <location>
        <begin position="287"/>
        <end position="308"/>
    </location>
</feature>
<dbReference type="GO" id="GO:0007411">
    <property type="term" value="P:axon guidance"/>
    <property type="evidence" value="ECO:0007669"/>
    <property type="project" value="TreeGrafter"/>
</dbReference>
<protein>
    <recommendedName>
        <fullName evidence="5">Ig-like domain-containing protein</fullName>
    </recommendedName>
</protein>
<dbReference type="Pfam" id="PF07679">
    <property type="entry name" value="I-set"/>
    <property type="match status" value="2"/>
</dbReference>
<evidence type="ECO:0000256" key="3">
    <source>
        <dbReference type="SAM" id="MobiDB-lite"/>
    </source>
</evidence>
<dbReference type="InterPro" id="IPR003598">
    <property type="entry name" value="Ig_sub2"/>
</dbReference>
<dbReference type="SMART" id="SM00408">
    <property type="entry name" value="IGc2"/>
    <property type="match status" value="3"/>
</dbReference>
<sequence>MNVGIPSVSNQVIYSGPMHSDEGESFTITCVTPIFESIKWSLNDGDSISDDPNVEIKNVEEKLRITSTLRVLSAMANYTGNYKCVSVAGDSRSHNHFVISASLMEISQNQTLELGKRMEINCTVREQKIEWRKDDEKFNPDDDRVTVQGSMVIISQAKPEDLGKYTCSIASNEDTKTVRSTWIYLPTYVRPFPQKSYNLEEGSALSLECEADGSPPPSVLWFRDDVELTEDTDRVRLSKNAKGLENGKLELIDLAFDDRANYSCSATNMFSETRVATFVRVKDKLAALWPFLGICAEVIILVVIIFCYERKRTKNAEDEDDVDTPAAASRSTDGGGKSSDVRQRK</sequence>
<dbReference type="FunFam" id="2.60.40.10:FF:000032">
    <property type="entry name" value="palladin isoform X1"/>
    <property type="match status" value="1"/>
</dbReference>
<evidence type="ECO:0000313" key="6">
    <source>
        <dbReference type="EMBL" id="CAD7272113.1"/>
    </source>
</evidence>
<keyword evidence="4" id="KW-0812">Transmembrane</keyword>
<dbReference type="Proteomes" id="UP000678499">
    <property type="component" value="Unassembled WGS sequence"/>
</dbReference>
<dbReference type="AlphaFoldDB" id="A0A7R9BEG0"/>
<evidence type="ECO:0000256" key="1">
    <source>
        <dbReference type="ARBA" id="ARBA00023157"/>
    </source>
</evidence>
<dbReference type="SMART" id="SM00409">
    <property type="entry name" value="IG"/>
    <property type="match status" value="3"/>
</dbReference>
<dbReference type="GO" id="GO:0098632">
    <property type="term" value="F:cell-cell adhesion mediator activity"/>
    <property type="evidence" value="ECO:0007669"/>
    <property type="project" value="TreeGrafter"/>
</dbReference>
<keyword evidence="7" id="KW-1185">Reference proteome</keyword>
<name>A0A7R9BEG0_9CRUS</name>
<proteinExistence type="predicted"/>
<evidence type="ECO:0000256" key="4">
    <source>
        <dbReference type="SAM" id="Phobius"/>
    </source>
</evidence>
<keyword evidence="4" id="KW-1133">Transmembrane helix</keyword>
<evidence type="ECO:0000313" key="7">
    <source>
        <dbReference type="Proteomes" id="UP000678499"/>
    </source>
</evidence>
<dbReference type="GO" id="GO:0007156">
    <property type="term" value="P:homophilic cell adhesion via plasma membrane adhesion molecules"/>
    <property type="evidence" value="ECO:0007669"/>
    <property type="project" value="TreeGrafter"/>
</dbReference>
<dbReference type="InterPro" id="IPR013783">
    <property type="entry name" value="Ig-like_fold"/>
</dbReference>
<dbReference type="PROSITE" id="PS50835">
    <property type="entry name" value="IG_LIKE"/>
    <property type="match status" value="3"/>
</dbReference>
<dbReference type="GO" id="GO:0070593">
    <property type="term" value="P:dendrite self-avoidance"/>
    <property type="evidence" value="ECO:0007669"/>
    <property type="project" value="TreeGrafter"/>
</dbReference>
<evidence type="ECO:0000256" key="2">
    <source>
        <dbReference type="ARBA" id="ARBA00023319"/>
    </source>
</evidence>
<feature type="domain" description="Ig-like" evidence="5">
    <location>
        <begin position="6"/>
        <end position="100"/>
    </location>
</feature>
<dbReference type="InterPro" id="IPR013098">
    <property type="entry name" value="Ig_I-set"/>
</dbReference>
<dbReference type="InterPro" id="IPR036179">
    <property type="entry name" value="Ig-like_dom_sf"/>
</dbReference>
<dbReference type="PANTHER" id="PTHR10075:SF100">
    <property type="entry name" value="FASCICLIN-2"/>
    <property type="match status" value="1"/>
</dbReference>
<dbReference type="InterPro" id="IPR003599">
    <property type="entry name" value="Ig_sub"/>
</dbReference>
<feature type="domain" description="Ig-like" evidence="5">
    <location>
        <begin position="101"/>
        <end position="179"/>
    </location>
</feature>
<dbReference type="Gene3D" id="2.60.40.10">
    <property type="entry name" value="Immunoglobulins"/>
    <property type="match status" value="3"/>
</dbReference>
<keyword evidence="2" id="KW-0393">Immunoglobulin domain</keyword>
<evidence type="ECO:0000259" key="5">
    <source>
        <dbReference type="PROSITE" id="PS50835"/>
    </source>
</evidence>
<dbReference type="GO" id="GO:0030424">
    <property type="term" value="C:axon"/>
    <property type="evidence" value="ECO:0007669"/>
    <property type="project" value="TreeGrafter"/>
</dbReference>
<accession>A0A7R9BEG0</accession>
<dbReference type="EMBL" id="CAJPEX010000003">
    <property type="protein sequence ID" value="CAG0912265.1"/>
    <property type="molecule type" value="Genomic_DNA"/>
</dbReference>
<keyword evidence="1" id="KW-1015">Disulfide bond</keyword>
<dbReference type="PANTHER" id="PTHR10075">
    <property type="entry name" value="BASIGIN RELATED"/>
    <property type="match status" value="1"/>
</dbReference>
<dbReference type="EMBL" id="OA882040">
    <property type="protein sequence ID" value="CAD7272113.1"/>
    <property type="molecule type" value="Genomic_DNA"/>
</dbReference>
<reference evidence="6" key="1">
    <citation type="submission" date="2020-11" db="EMBL/GenBank/DDBJ databases">
        <authorList>
            <person name="Tran Van P."/>
        </authorList>
    </citation>
    <scope>NUCLEOTIDE SEQUENCE</scope>
</reference>